<protein>
    <submittedName>
        <fullName evidence="1">Uncharacterized protein</fullName>
    </submittedName>
</protein>
<keyword evidence="2" id="KW-1185">Reference proteome</keyword>
<gene>
    <name evidence="1" type="ORF">Z517_09363</name>
</gene>
<dbReference type="RefSeq" id="XP_013280727.1">
    <property type="nucleotide sequence ID" value="XM_013425273.1"/>
</dbReference>
<evidence type="ECO:0000313" key="1">
    <source>
        <dbReference type="EMBL" id="KIW76919.1"/>
    </source>
</evidence>
<dbReference type="EMBL" id="KN846974">
    <property type="protein sequence ID" value="KIW76919.1"/>
    <property type="molecule type" value="Genomic_DNA"/>
</dbReference>
<reference evidence="1 2" key="1">
    <citation type="submission" date="2015-01" db="EMBL/GenBank/DDBJ databases">
        <title>The Genome Sequence of Fonsecaea pedrosoi CBS 271.37.</title>
        <authorList>
            <consortium name="The Broad Institute Genomics Platform"/>
            <person name="Cuomo C."/>
            <person name="de Hoog S."/>
            <person name="Gorbushina A."/>
            <person name="Stielow B."/>
            <person name="Teixiera M."/>
            <person name="Abouelleil A."/>
            <person name="Chapman S.B."/>
            <person name="Priest M."/>
            <person name="Young S.K."/>
            <person name="Wortman J."/>
            <person name="Nusbaum C."/>
            <person name="Birren B."/>
        </authorList>
    </citation>
    <scope>NUCLEOTIDE SEQUENCE [LARGE SCALE GENOMIC DNA]</scope>
    <source>
        <strain evidence="1 2">CBS 271.37</strain>
    </source>
</reference>
<dbReference type="AlphaFoldDB" id="A0A0D2GX60"/>
<evidence type="ECO:0000313" key="2">
    <source>
        <dbReference type="Proteomes" id="UP000053029"/>
    </source>
</evidence>
<name>A0A0D2GX60_9EURO</name>
<dbReference type="Proteomes" id="UP000053029">
    <property type="component" value="Unassembled WGS sequence"/>
</dbReference>
<dbReference type="HOGENOM" id="CLU_1065735_0_0_1"/>
<dbReference type="VEuPathDB" id="FungiDB:Z517_09363"/>
<sequence length="261" mass="28977">MARTFSEPARPVSWRLFQSRHFEPSFALAVSALKHDFNISNSYVDRDAPLANGSKEATTVRQYLVGHRDVKPLAEVQTHRTRYSGMTNTADVANWATLDASISLGSASASASSGHRTASLALLAPRRPDVNPAQFEESQLRSYAPVPKSSASFSQEKRLSSFIVGTYNDAQGTESLIKSLPKDSLAAISLEPMQMLVWMRQPNRRNKPGYRVEWSKFLKSLTKLSSAAVWKPSIEKLSFLTESLSPDRNSIWEVMGKEKLG</sequence>
<dbReference type="GeneID" id="25308853"/>
<proteinExistence type="predicted"/>
<organism evidence="1 2">
    <name type="scientific">Fonsecaea pedrosoi CBS 271.37</name>
    <dbReference type="NCBI Taxonomy" id="1442368"/>
    <lineage>
        <taxon>Eukaryota</taxon>
        <taxon>Fungi</taxon>
        <taxon>Dikarya</taxon>
        <taxon>Ascomycota</taxon>
        <taxon>Pezizomycotina</taxon>
        <taxon>Eurotiomycetes</taxon>
        <taxon>Chaetothyriomycetidae</taxon>
        <taxon>Chaetothyriales</taxon>
        <taxon>Herpotrichiellaceae</taxon>
        <taxon>Fonsecaea</taxon>
    </lineage>
</organism>
<accession>A0A0D2GX60</accession>
<dbReference type="STRING" id="1442368.A0A0D2GX60"/>